<keyword evidence="3" id="KW-1185">Reference proteome</keyword>
<evidence type="ECO:0000313" key="2">
    <source>
        <dbReference type="EMBL" id="MDL4842830.1"/>
    </source>
</evidence>
<proteinExistence type="predicted"/>
<protein>
    <submittedName>
        <fullName evidence="2">Major capsid protein</fullName>
    </submittedName>
</protein>
<dbReference type="Proteomes" id="UP001235343">
    <property type="component" value="Unassembled WGS sequence"/>
</dbReference>
<comment type="caution">
    <text evidence="2">The sequence shown here is derived from an EMBL/GenBank/DDBJ whole genome shotgun (WGS) entry which is preliminary data.</text>
</comment>
<sequence>MPTTQVSDIIVPEVFNPYVINRTMELSALYQSGIIEQSDEYDRLAQGGGRTVNMPHFNDLSGEDEVDSDTTPSVPGKIGTGQDVAVRQLRRRSWSTNDLAATLSGADPSGAIGDLVAKYWDRRMQAVTVSTLKGVFAAGLKNSHENKIAVEAQGSVTDTTKISGGAVVDTVSKLGDAHEVLRAIVMHSVPYFNLVKQDLIEYIKDSQGNLTIPTYLGKRVIVDDGCPVEDGTDGTSPSKKYTSYLFGGGFLGYGEGAPEHPTETDRDILAGDSVMVTRKHFILHPRGIKWNDANVSGHAPTNAELQDAANWSKVYENKKIKVVSLITNG</sequence>
<dbReference type="EMBL" id="JASTZU010000063">
    <property type="protein sequence ID" value="MDL4842830.1"/>
    <property type="molecule type" value="Genomic_DNA"/>
</dbReference>
<organism evidence="2 3">
    <name type="scientific">Aquibacillus rhizosphaerae</name>
    <dbReference type="NCBI Taxonomy" id="3051431"/>
    <lineage>
        <taxon>Bacteria</taxon>
        <taxon>Bacillati</taxon>
        <taxon>Bacillota</taxon>
        <taxon>Bacilli</taxon>
        <taxon>Bacillales</taxon>
        <taxon>Bacillaceae</taxon>
        <taxon>Aquibacillus</taxon>
    </lineage>
</organism>
<dbReference type="Pfam" id="PF20036">
    <property type="entry name" value="Gp13-like"/>
    <property type="match status" value="1"/>
</dbReference>
<evidence type="ECO:0000256" key="1">
    <source>
        <dbReference type="SAM" id="MobiDB-lite"/>
    </source>
</evidence>
<accession>A0ABT7LE08</accession>
<dbReference type="InterPro" id="IPR045404">
    <property type="entry name" value="Gp13-like"/>
</dbReference>
<feature type="region of interest" description="Disordered" evidence="1">
    <location>
        <begin position="46"/>
        <end position="79"/>
    </location>
</feature>
<name>A0ABT7LE08_9BACI</name>
<evidence type="ECO:0000313" key="3">
    <source>
        <dbReference type="Proteomes" id="UP001235343"/>
    </source>
</evidence>
<reference evidence="2 3" key="1">
    <citation type="submission" date="2023-06" db="EMBL/GenBank/DDBJ databases">
        <title>Aquibacillus rhizosphaerae LR5S19.</title>
        <authorList>
            <person name="Sun J.-Q."/>
        </authorList>
    </citation>
    <scope>NUCLEOTIDE SEQUENCE [LARGE SCALE GENOMIC DNA]</scope>
    <source>
        <strain evidence="2 3">LR5S19</strain>
    </source>
</reference>
<gene>
    <name evidence="2" type="ORF">QQS35_20555</name>
</gene>
<dbReference type="RefSeq" id="WP_285934125.1">
    <property type="nucleotide sequence ID" value="NZ_JASTZU010000063.1"/>
</dbReference>